<name>A0A3R7HPX5_9EURO</name>
<keyword evidence="11 19" id="KW-0408">Iron</keyword>
<dbReference type="GO" id="GO:0020037">
    <property type="term" value="F:heme binding"/>
    <property type="evidence" value="ECO:0007669"/>
    <property type="project" value="InterPro"/>
</dbReference>
<dbReference type="STRING" id="1245748.A0A3R7HPX5"/>
<keyword evidence="12" id="KW-0843">Virulence</keyword>
<evidence type="ECO:0000256" key="3">
    <source>
        <dbReference type="ARBA" id="ARBA00010617"/>
    </source>
</evidence>
<evidence type="ECO:0000256" key="9">
    <source>
        <dbReference type="ARBA" id="ARBA00022989"/>
    </source>
</evidence>
<dbReference type="PANTHER" id="PTHR24305">
    <property type="entry name" value="CYTOCHROME P450"/>
    <property type="match status" value="1"/>
</dbReference>
<keyword evidence="13" id="KW-0503">Monooxygenase</keyword>
<keyword evidence="4 19" id="KW-0349">Heme</keyword>
<gene>
    <name evidence="23" type="ORF">CFD26_101064</name>
</gene>
<feature type="transmembrane region" description="Helical" evidence="21">
    <location>
        <begin position="51"/>
        <end position="69"/>
    </location>
</feature>
<keyword evidence="24" id="KW-1185">Reference proteome</keyword>
<evidence type="ECO:0000256" key="19">
    <source>
        <dbReference type="PIRSR" id="PIRSR602401-1"/>
    </source>
</evidence>
<evidence type="ECO:0000256" key="20">
    <source>
        <dbReference type="SAM" id="MobiDB-lite"/>
    </source>
</evidence>
<dbReference type="InterPro" id="IPR000330">
    <property type="entry name" value="SNF2_N"/>
</dbReference>
<dbReference type="GO" id="GO:0016020">
    <property type="term" value="C:membrane"/>
    <property type="evidence" value="ECO:0007669"/>
    <property type="project" value="UniProtKB-SubCell"/>
</dbReference>
<evidence type="ECO:0000256" key="11">
    <source>
        <dbReference type="ARBA" id="ARBA00023004"/>
    </source>
</evidence>
<dbReference type="PANTHER" id="PTHR24305:SF112">
    <property type="entry name" value="L-ORNITHINE-N5-MONOOXYGENASE (EUROFUNG)"/>
    <property type="match status" value="1"/>
</dbReference>
<feature type="region of interest" description="Disordered" evidence="20">
    <location>
        <begin position="795"/>
        <end position="816"/>
    </location>
</feature>
<dbReference type="Gene3D" id="3.40.50.10810">
    <property type="entry name" value="Tandem AAA-ATPase domain"/>
    <property type="match status" value="1"/>
</dbReference>
<feature type="compositionally biased region" description="Basic and acidic residues" evidence="20">
    <location>
        <begin position="807"/>
        <end position="816"/>
    </location>
</feature>
<comment type="subcellular location">
    <subcellularLocation>
        <location evidence="2">Membrane</location>
        <topology evidence="2">Multi-pass membrane protein</topology>
    </subcellularLocation>
</comment>
<evidence type="ECO:0000259" key="22">
    <source>
        <dbReference type="Pfam" id="PF00176"/>
    </source>
</evidence>
<evidence type="ECO:0000256" key="4">
    <source>
        <dbReference type="ARBA" id="ARBA00022617"/>
    </source>
</evidence>
<dbReference type="Gene3D" id="1.10.630.10">
    <property type="entry name" value="Cytochrome P450"/>
    <property type="match status" value="1"/>
</dbReference>
<comment type="cofactor">
    <cofactor evidence="1 19">
        <name>heme</name>
        <dbReference type="ChEBI" id="CHEBI:30413"/>
    </cofactor>
</comment>
<comment type="caution">
    <text evidence="23">The sequence shown here is derived from an EMBL/GenBank/DDBJ whole genome shotgun (WGS) entry which is preliminary data.</text>
</comment>
<keyword evidence="14 21" id="KW-0472">Membrane</keyword>
<dbReference type="SUPFAM" id="SSF52540">
    <property type="entry name" value="P-loop containing nucleoside triphosphate hydrolases"/>
    <property type="match status" value="1"/>
</dbReference>
<accession>A0A3R7HPX5</accession>
<feature type="domain" description="SNF2 N-terminal" evidence="22">
    <location>
        <begin position="670"/>
        <end position="737"/>
    </location>
</feature>
<feature type="binding site" description="axial binding residue" evidence="19">
    <location>
        <position position="462"/>
    </location>
    <ligand>
        <name>heme</name>
        <dbReference type="ChEBI" id="CHEBI:30413"/>
    </ligand>
    <ligandPart>
        <name>Fe</name>
        <dbReference type="ChEBI" id="CHEBI:18248"/>
    </ligandPart>
</feature>
<evidence type="ECO:0000256" key="5">
    <source>
        <dbReference type="ARBA" id="ARBA00022692"/>
    </source>
</evidence>
<dbReference type="GO" id="GO:1902181">
    <property type="term" value="P:verruculogen biosynthetic process"/>
    <property type="evidence" value="ECO:0007669"/>
    <property type="project" value="UniProtKB-ARBA"/>
</dbReference>
<evidence type="ECO:0000256" key="7">
    <source>
        <dbReference type="ARBA" id="ARBA00022741"/>
    </source>
</evidence>
<evidence type="ECO:0000256" key="21">
    <source>
        <dbReference type="SAM" id="Phobius"/>
    </source>
</evidence>
<evidence type="ECO:0000256" key="18">
    <source>
        <dbReference type="ARBA" id="ARBA00079459"/>
    </source>
</evidence>
<dbReference type="EC" id="1.14.14.118" evidence="16"/>
<evidence type="ECO:0000256" key="2">
    <source>
        <dbReference type="ARBA" id="ARBA00004141"/>
    </source>
</evidence>
<protein>
    <recommendedName>
        <fullName evidence="17">Tryprostatin B 6-hydroxylase</fullName>
        <ecNumber evidence="16">1.14.14.118</ecNumber>
    </recommendedName>
    <alternativeName>
        <fullName evidence="18">Fumitremorgin biosynthesis protein C</fullName>
    </alternativeName>
</protein>
<dbReference type="Pfam" id="PF00067">
    <property type="entry name" value="p450"/>
    <property type="match status" value="1"/>
</dbReference>
<evidence type="ECO:0000256" key="15">
    <source>
        <dbReference type="ARBA" id="ARBA00052018"/>
    </source>
</evidence>
<dbReference type="Pfam" id="PF00176">
    <property type="entry name" value="SNF2-rel_dom"/>
    <property type="match status" value="1"/>
</dbReference>
<proteinExistence type="inferred from homology"/>
<sequence>MAPYVFLAIAGVLSHVFYFRHGEHHLYGHIYLVLFAISTAVISVFFHYSYILVYLASLYTSLLVYRLLLHPLHSFPGPVLARISSLWSISPKHKTHLTLQALHSEYGPIVRIGPSDLSIIHPSAVPAIYGPQSPCTKAAWYDLAYPARPLQNCRNLKEHNARRRTWSPAFSDKMIRGYEQRIRIYQQQLIGQLTALQSVDVRKWLYLYSFDVMGDLSFGRSFDCLTTGREHWAITLLNATMEQVGLFLPPWLFLVLLRIPPLMRNWLRFLAFCSEALQTRMRMRDQVQIPDISASLLAPLNGREPTPAERSMLDGDARLIIVAGSDTTALTLCAVLYELVRHPEQIARLREEVEPFVDGKGEVRGSDIALLDHLNGVINEALRMYPPVPGALWRKTPAEGIQVEGVHIPGEMIVYCPQYAMGRSELCYARPDEFIPERWYKYPDLIKDRSAFAPFTLGPYNCIGRPLALLNLRTTLVKLITTFDVGFAPGEDGRAFVQQAQDNFVLGNACEPGHNNPTKPSYTHDTLSLNVGREIDFSCIRMGFIPPGSTPPHHPLCPGTSASNLTTALARIPEPTSLAKPREAHLFITNGKVDFAILYEGDRNGMETTWSPLRRRGEEAWGMPFCYVMVVHCRRRVLNKQHTEGWGMATDGHDFYFLRVDDQGQLKGCFKTVMLDEAHTLRNAASNQSRAVSWLAAKFHLLLSATLIFNSTQDFRGYMLFLFPSASLWSTADWKALGINSNTEEWGALTPRKVNVLSWRLTRRECQIPLRASAGVFDHPLTHAELDLSTPTNHRHADRAVAAAHTQEQKQNERTRQCKCLGDRPGDPPKIGLQNMTVQDFPIPMQEVLSNTSLSLHAWSLGALPCKVVATTLSNASHELLRDSSFNPDFVISDEARVPRG</sequence>
<dbReference type="GO" id="GO:0005506">
    <property type="term" value="F:iron ion binding"/>
    <property type="evidence" value="ECO:0007669"/>
    <property type="project" value="InterPro"/>
</dbReference>
<evidence type="ECO:0000256" key="12">
    <source>
        <dbReference type="ARBA" id="ARBA00023026"/>
    </source>
</evidence>
<evidence type="ECO:0000256" key="10">
    <source>
        <dbReference type="ARBA" id="ARBA00023002"/>
    </source>
</evidence>
<reference evidence="23 24" key="1">
    <citation type="submission" date="2018-08" db="EMBL/GenBank/DDBJ databases">
        <title>Draft genome sequences of two Aspergillus turcosus clinical strains isolated from bronchoalveolar lavage fluid: one azole-susceptible and the other azole-resistant.</title>
        <authorList>
            <person name="Parent-Michaud M."/>
            <person name="Dufresne P.J."/>
            <person name="Fournier E."/>
            <person name="Martineau C."/>
            <person name="Moreira S."/>
            <person name="Perkins V."/>
            <person name="De Repentigny L."/>
            <person name="Dufresne S.F."/>
        </authorList>
    </citation>
    <scope>NUCLEOTIDE SEQUENCE [LARGE SCALE GENOMIC DNA]</scope>
    <source>
        <strain evidence="23">HMR AF 1038</strain>
    </source>
</reference>
<dbReference type="InterPro" id="IPR038718">
    <property type="entry name" value="SNF2-like_sf"/>
</dbReference>
<dbReference type="InterPro" id="IPR027417">
    <property type="entry name" value="P-loop_NTPase"/>
</dbReference>
<evidence type="ECO:0000256" key="16">
    <source>
        <dbReference type="ARBA" id="ARBA00066322"/>
    </source>
</evidence>
<dbReference type="Proteomes" id="UP000215289">
    <property type="component" value="Unassembled WGS sequence"/>
</dbReference>
<dbReference type="GO" id="GO:0016705">
    <property type="term" value="F:oxidoreductase activity, acting on paired donors, with incorporation or reduction of molecular oxygen"/>
    <property type="evidence" value="ECO:0007669"/>
    <property type="project" value="InterPro"/>
</dbReference>
<dbReference type="InterPro" id="IPR036396">
    <property type="entry name" value="Cyt_P450_sf"/>
</dbReference>
<keyword evidence="5 21" id="KW-0812">Transmembrane</keyword>
<evidence type="ECO:0000313" key="24">
    <source>
        <dbReference type="Proteomes" id="UP000215289"/>
    </source>
</evidence>
<evidence type="ECO:0000256" key="13">
    <source>
        <dbReference type="ARBA" id="ARBA00023033"/>
    </source>
</evidence>
<evidence type="ECO:0000256" key="14">
    <source>
        <dbReference type="ARBA" id="ARBA00023136"/>
    </source>
</evidence>
<dbReference type="PRINTS" id="PR00385">
    <property type="entry name" value="P450"/>
</dbReference>
<dbReference type="SUPFAM" id="SSF48264">
    <property type="entry name" value="Cytochrome P450"/>
    <property type="match status" value="1"/>
</dbReference>
<keyword evidence="10" id="KW-0560">Oxidoreductase</keyword>
<keyword evidence="6 19" id="KW-0479">Metal-binding</keyword>
<comment type="catalytic activity">
    <reaction evidence="15">
        <text>tryprostatin B + reduced [NADPH--hemoprotein reductase] + O2 = 6-hydroxytryprostatin B + oxidized [NADPH--hemoprotein reductase] + H2O + H(+)</text>
        <dbReference type="Rhea" id="RHEA:35955"/>
        <dbReference type="Rhea" id="RHEA-COMP:11964"/>
        <dbReference type="Rhea" id="RHEA-COMP:11965"/>
        <dbReference type="ChEBI" id="CHEBI:15377"/>
        <dbReference type="ChEBI" id="CHEBI:15378"/>
        <dbReference type="ChEBI" id="CHEBI:15379"/>
        <dbReference type="ChEBI" id="CHEBI:57618"/>
        <dbReference type="ChEBI" id="CHEBI:58210"/>
        <dbReference type="ChEBI" id="CHEBI:72760"/>
        <dbReference type="ChEBI" id="CHEBI:72762"/>
        <dbReference type="EC" id="1.14.14.118"/>
    </reaction>
</comment>
<keyword evidence="7" id="KW-0547">Nucleotide-binding</keyword>
<dbReference type="OrthoDB" id="6692864at2759"/>
<organism evidence="23 24">
    <name type="scientific">Aspergillus turcosus</name>
    <dbReference type="NCBI Taxonomy" id="1245748"/>
    <lineage>
        <taxon>Eukaryota</taxon>
        <taxon>Fungi</taxon>
        <taxon>Dikarya</taxon>
        <taxon>Ascomycota</taxon>
        <taxon>Pezizomycotina</taxon>
        <taxon>Eurotiomycetes</taxon>
        <taxon>Eurotiomycetidae</taxon>
        <taxon>Eurotiales</taxon>
        <taxon>Aspergillaceae</taxon>
        <taxon>Aspergillus</taxon>
        <taxon>Aspergillus subgen. Fumigati</taxon>
    </lineage>
</organism>
<keyword evidence="9 21" id="KW-1133">Transmembrane helix</keyword>
<evidence type="ECO:0000256" key="1">
    <source>
        <dbReference type="ARBA" id="ARBA00001971"/>
    </source>
</evidence>
<comment type="similarity">
    <text evidence="3">Belongs to the cytochrome P450 family.</text>
</comment>
<dbReference type="InterPro" id="IPR001128">
    <property type="entry name" value="Cyt_P450"/>
</dbReference>
<feature type="transmembrane region" description="Helical" evidence="21">
    <location>
        <begin position="26"/>
        <end position="46"/>
    </location>
</feature>
<dbReference type="GO" id="GO:0004497">
    <property type="term" value="F:monooxygenase activity"/>
    <property type="evidence" value="ECO:0007669"/>
    <property type="project" value="UniProtKB-KW"/>
</dbReference>
<dbReference type="GO" id="GO:0005524">
    <property type="term" value="F:ATP binding"/>
    <property type="evidence" value="ECO:0007669"/>
    <property type="project" value="InterPro"/>
</dbReference>
<dbReference type="CDD" id="cd11061">
    <property type="entry name" value="CYP67-like"/>
    <property type="match status" value="1"/>
</dbReference>
<dbReference type="PRINTS" id="PR00463">
    <property type="entry name" value="EP450I"/>
</dbReference>
<evidence type="ECO:0000256" key="8">
    <source>
        <dbReference type="ARBA" id="ARBA00022840"/>
    </source>
</evidence>
<dbReference type="EMBL" id="NIDN02000300">
    <property type="protein sequence ID" value="RLL93503.1"/>
    <property type="molecule type" value="Genomic_DNA"/>
</dbReference>
<dbReference type="FunFam" id="1.10.630.10:FF:000063">
    <property type="entry name" value="Cytochrome P450 monooxygenase"/>
    <property type="match status" value="1"/>
</dbReference>
<evidence type="ECO:0000256" key="6">
    <source>
        <dbReference type="ARBA" id="ARBA00022723"/>
    </source>
</evidence>
<dbReference type="InterPro" id="IPR002401">
    <property type="entry name" value="Cyt_P450_E_grp-I"/>
</dbReference>
<dbReference type="AlphaFoldDB" id="A0A3R7HPX5"/>
<keyword evidence="8" id="KW-0067">ATP-binding</keyword>
<evidence type="ECO:0000256" key="17">
    <source>
        <dbReference type="ARBA" id="ARBA00068978"/>
    </source>
</evidence>
<dbReference type="InterPro" id="IPR050121">
    <property type="entry name" value="Cytochrome_P450_monoxygenase"/>
</dbReference>
<evidence type="ECO:0000313" key="23">
    <source>
        <dbReference type="EMBL" id="RLL93503.1"/>
    </source>
</evidence>